<feature type="non-terminal residue" evidence="1">
    <location>
        <position position="643"/>
    </location>
</feature>
<reference evidence="1" key="1">
    <citation type="submission" date="2021-06" db="EMBL/GenBank/DDBJ databases">
        <authorList>
            <person name="Kallberg Y."/>
            <person name="Tangrot J."/>
            <person name="Rosling A."/>
        </authorList>
    </citation>
    <scope>NUCLEOTIDE SEQUENCE</scope>
    <source>
        <strain evidence="1">28 12/20/2015</strain>
    </source>
</reference>
<evidence type="ECO:0000313" key="1">
    <source>
        <dbReference type="EMBL" id="CAG8651073.1"/>
    </source>
</evidence>
<organism evidence="1 2">
    <name type="scientific">Cetraspora pellucida</name>
    <dbReference type="NCBI Taxonomy" id="1433469"/>
    <lineage>
        <taxon>Eukaryota</taxon>
        <taxon>Fungi</taxon>
        <taxon>Fungi incertae sedis</taxon>
        <taxon>Mucoromycota</taxon>
        <taxon>Glomeromycotina</taxon>
        <taxon>Glomeromycetes</taxon>
        <taxon>Diversisporales</taxon>
        <taxon>Gigasporaceae</taxon>
        <taxon>Cetraspora</taxon>
    </lineage>
</organism>
<dbReference type="Proteomes" id="UP000789366">
    <property type="component" value="Unassembled WGS sequence"/>
</dbReference>
<sequence>MSLDNFRKKLMSNSDYEVRVEVNQRCLIDKMLSRYSSEFVVFRELMQNSDDAKSSAVEIVFENIVGETYSRMLFKNNGLTFGPQDWNRLKKIAEGNPDEQKIGAFGVGFYSLFSICEEPFVSSGELGMAFYWKGDQLFVRHGPTGKNDTEWTIFLMDMRETTKFPDLNRFSRFLATSLGFTANLCEISVYFNEYRVIHILKNINNPRSIAIRSNINSESPKKMFKLESVNVHDVTFNTSRIIIPPGTMSFTNCLEEKASIRFQIASGNLKVQVQDEFSLEMERLTKKKPPRQTAVQIILPGYYDKPSNTDESLDIFKDLLPFPDQGKVFIGFRTHQTTGYSVERESIDLVQKTLLEYNTEMLCMAGILCRLLYEDEMNHISQQYQHTFNNDQADLEARSAHALKHFTFEQSTPDAKVGNIIETQFYQSCSSQLSILSTHGVKAINMVRLPDPEMTAFIKTVPFVPKIMVDRCKSFFSRANTIRKLIEKASINDVFEELKNRALDQGEMIALMTWWIALCKRQNVSELQHDKFMQLAVVRVENEIIPLKNIQYFLNPGIVKPDLDIPPNVLPYSISSRFNNNLHGLKQSFKNWAELSLAIWAQYIIGKYELKSDPSFAEKFISTISRGFNLISNDDKTFICQLP</sequence>
<protein>
    <submittedName>
        <fullName evidence="1">778_t:CDS:1</fullName>
    </submittedName>
</protein>
<gene>
    <name evidence="1" type="ORF">SPELUC_LOCUS8917</name>
</gene>
<keyword evidence="2" id="KW-1185">Reference proteome</keyword>
<accession>A0ACA9NFA6</accession>
<comment type="caution">
    <text evidence="1">The sequence shown here is derived from an EMBL/GenBank/DDBJ whole genome shotgun (WGS) entry which is preliminary data.</text>
</comment>
<name>A0ACA9NFA6_9GLOM</name>
<dbReference type="EMBL" id="CAJVPW010014079">
    <property type="protein sequence ID" value="CAG8651073.1"/>
    <property type="molecule type" value="Genomic_DNA"/>
</dbReference>
<evidence type="ECO:0000313" key="2">
    <source>
        <dbReference type="Proteomes" id="UP000789366"/>
    </source>
</evidence>
<proteinExistence type="predicted"/>